<name>A0AAV4E1X0_9GAST</name>
<protein>
    <submittedName>
        <fullName evidence="1">Uncharacterized protein</fullName>
    </submittedName>
</protein>
<proteinExistence type="predicted"/>
<accession>A0AAV4E1X0</accession>
<reference evidence="1 2" key="1">
    <citation type="journal article" date="2021" name="Elife">
        <title>Chloroplast acquisition without the gene transfer in kleptoplastic sea slugs, Plakobranchus ocellatus.</title>
        <authorList>
            <person name="Maeda T."/>
            <person name="Takahashi S."/>
            <person name="Yoshida T."/>
            <person name="Shimamura S."/>
            <person name="Takaki Y."/>
            <person name="Nagai Y."/>
            <person name="Toyoda A."/>
            <person name="Suzuki Y."/>
            <person name="Arimoto A."/>
            <person name="Ishii H."/>
            <person name="Satoh N."/>
            <person name="Nishiyama T."/>
            <person name="Hasebe M."/>
            <person name="Maruyama T."/>
            <person name="Minagawa J."/>
            <person name="Obokata J."/>
            <person name="Shigenobu S."/>
        </authorList>
    </citation>
    <scope>NUCLEOTIDE SEQUENCE [LARGE SCALE GENOMIC DNA]</scope>
</reference>
<evidence type="ECO:0000313" key="2">
    <source>
        <dbReference type="Proteomes" id="UP000735302"/>
    </source>
</evidence>
<sequence length="221" mass="24899">MDSYAFCGPQFSSGFLQRAHETGRSIYEAHILLSPGVSGSKSKVGLRLGPSIEEPGVMRHHETSLKSHVIVLFVADQNILRHFVKPVDTGVARQNDSTPERVQLAAARNTLESLWRLPKTLWSLFGGRQTNFNSHQRRKGTRRNCRRHSYIGFGDSVESNSLGSNFGFDQTGEKGDKGHEFINRISTEVHRLPAIKQKVTSPITPELMGWLSEVIERFKTW</sequence>
<gene>
    <name evidence="1" type="ORF">PoB_007697400</name>
</gene>
<keyword evidence="2" id="KW-1185">Reference proteome</keyword>
<organism evidence="1 2">
    <name type="scientific">Plakobranchus ocellatus</name>
    <dbReference type="NCBI Taxonomy" id="259542"/>
    <lineage>
        <taxon>Eukaryota</taxon>
        <taxon>Metazoa</taxon>
        <taxon>Spiralia</taxon>
        <taxon>Lophotrochozoa</taxon>
        <taxon>Mollusca</taxon>
        <taxon>Gastropoda</taxon>
        <taxon>Heterobranchia</taxon>
        <taxon>Euthyneura</taxon>
        <taxon>Panpulmonata</taxon>
        <taxon>Sacoglossa</taxon>
        <taxon>Placobranchoidea</taxon>
        <taxon>Plakobranchidae</taxon>
        <taxon>Plakobranchus</taxon>
    </lineage>
</organism>
<evidence type="ECO:0000313" key="1">
    <source>
        <dbReference type="EMBL" id="GFO50469.1"/>
    </source>
</evidence>
<dbReference type="Proteomes" id="UP000735302">
    <property type="component" value="Unassembled WGS sequence"/>
</dbReference>
<dbReference type="EMBL" id="BLXT01008612">
    <property type="protein sequence ID" value="GFO50469.1"/>
    <property type="molecule type" value="Genomic_DNA"/>
</dbReference>
<dbReference type="AlphaFoldDB" id="A0AAV4E1X0"/>
<comment type="caution">
    <text evidence="1">The sequence shown here is derived from an EMBL/GenBank/DDBJ whole genome shotgun (WGS) entry which is preliminary data.</text>
</comment>